<evidence type="ECO:0000313" key="1">
    <source>
        <dbReference type="EMBL" id="KOM26970.1"/>
    </source>
</evidence>
<sequence length="118" mass="13611">MWDKVGDFEWLSERSTFGSTIWRIRLESCVVALEFYLIKTLYWKPSTRSGPCGGPCVGPCGGCERNGGVKDKRIVSRVIQVVITLNDMMKEFLKVKEALKENVKNLKCVWKMKSLYWI</sequence>
<accession>A0A0L9T8P4</accession>
<protein>
    <submittedName>
        <fullName evidence="1">Uncharacterized protein</fullName>
    </submittedName>
</protein>
<evidence type="ECO:0000313" key="2">
    <source>
        <dbReference type="Proteomes" id="UP000053144"/>
    </source>
</evidence>
<gene>
    <name evidence="1" type="ORF">LR48_Vigan347s002400</name>
</gene>
<dbReference type="AlphaFoldDB" id="A0A0L9T8P4"/>
<organism evidence="1 2">
    <name type="scientific">Phaseolus angularis</name>
    <name type="common">Azuki bean</name>
    <name type="synonym">Vigna angularis</name>
    <dbReference type="NCBI Taxonomy" id="3914"/>
    <lineage>
        <taxon>Eukaryota</taxon>
        <taxon>Viridiplantae</taxon>
        <taxon>Streptophyta</taxon>
        <taxon>Embryophyta</taxon>
        <taxon>Tracheophyta</taxon>
        <taxon>Spermatophyta</taxon>
        <taxon>Magnoliopsida</taxon>
        <taxon>eudicotyledons</taxon>
        <taxon>Gunneridae</taxon>
        <taxon>Pentapetalae</taxon>
        <taxon>rosids</taxon>
        <taxon>fabids</taxon>
        <taxon>Fabales</taxon>
        <taxon>Fabaceae</taxon>
        <taxon>Papilionoideae</taxon>
        <taxon>50 kb inversion clade</taxon>
        <taxon>NPAAA clade</taxon>
        <taxon>indigoferoid/millettioid clade</taxon>
        <taxon>Phaseoleae</taxon>
        <taxon>Vigna</taxon>
    </lineage>
</organism>
<dbReference type="Proteomes" id="UP000053144">
    <property type="component" value="Unassembled WGS sequence"/>
</dbReference>
<dbReference type="Gramene" id="KOM26970">
    <property type="protein sequence ID" value="KOM26970"/>
    <property type="gene ID" value="LR48_Vigan347s002400"/>
</dbReference>
<name>A0A0L9T8P4_PHAAN</name>
<dbReference type="EMBL" id="KQ258353">
    <property type="protein sequence ID" value="KOM26970.1"/>
    <property type="molecule type" value="Genomic_DNA"/>
</dbReference>
<reference evidence="2" key="1">
    <citation type="journal article" date="2015" name="Proc. Natl. Acad. Sci. U.S.A.">
        <title>Genome sequencing of adzuki bean (Vigna angularis) provides insight into high starch and low fat accumulation and domestication.</title>
        <authorList>
            <person name="Yang K."/>
            <person name="Tian Z."/>
            <person name="Chen C."/>
            <person name="Luo L."/>
            <person name="Zhao B."/>
            <person name="Wang Z."/>
            <person name="Yu L."/>
            <person name="Li Y."/>
            <person name="Sun Y."/>
            <person name="Li W."/>
            <person name="Chen Y."/>
            <person name="Li Y."/>
            <person name="Zhang Y."/>
            <person name="Ai D."/>
            <person name="Zhao J."/>
            <person name="Shang C."/>
            <person name="Ma Y."/>
            <person name="Wu B."/>
            <person name="Wang M."/>
            <person name="Gao L."/>
            <person name="Sun D."/>
            <person name="Zhang P."/>
            <person name="Guo F."/>
            <person name="Wang W."/>
            <person name="Li Y."/>
            <person name="Wang J."/>
            <person name="Varshney R.K."/>
            <person name="Wang J."/>
            <person name="Ling H.Q."/>
            <person name="Wan P."/>
        </authorList>
    </citation>
    <scope>NUCLEOTIDE SEQUENCE</scope>
    <source>
        <strain evidence="2">cv. Jingnong 6</strain>
    </source>
</reference>
<proteinExistence type="predicted"/>